<proteinExistence type="predicted"/>
<dbReference type="PRINTS" id="PR00111">
    <property type="entry name" value="ABHYDROLASE"/>
</dbReference>
<evidence type="ECO:0000313" key="4">
    <source>
        <dbReference type="Proteomes" id="UP001501411"/>
    </source>
</evidence>
<comment type="caution">
    <text evidence="3">The sequence shown here is derived from an EMBL/GenBank/DDBJ whole genome shotgun (WGS) entry which is preliminary data.</text>
</comment>
<dbReference type="RefSeq" id="WP_345231076.1">
    <property type="nucleotide sequence ID" value="NZ_BAABIQ010000008.1"/>
</dbReference>
<dbReference type="Pfam" id="PF00561">
    <property type="entry name" value="Abhydrolase_1"/>
    <property type="match status" value="1"/>
</dbReference>
<sequence>MKKFKIQVIIAVFTLSIFSQSGLLAQTKNLSGMETFETKKIEVQGEIFTYRQYYNNKGKNPPLILFNHTRGNLDSWDPLFLNTLSTDRDVIVFNNKGVASSGGITPDNFKQMADDAYSFISALGFEKVDILGFSIGGCVAQEMLMEHPEIVRKAILAGTAPKGARSINERNPKIIEVVTAPILDENSFLLLFFSPTKNSQQLGKLFWKRKQSNPYPKDRDVNKESAKAQAIARANWGKDFLEEDTYAQISIPVLVANGKDDIMMPTENSVHLFKLFPNAQLNLYPDSGHGFLFQYPEQVATDFNHFLNAKN</sequence>
<reference evidence="4" key="1">
    <citation type="journal article" date="2019" name="Int. J. Syst. Evol. Microbiol.">
        <title>The Global Catalogue of Microorganisms (GCM) 10K type strain sequencing project: providing services to taxonomists for standard genome sequencing and annotation.</title>
        <authorList>
            <consortium name="The Broad Institute Genomics Platform"/>
            <consortium name="The Broad Institute Genome Sequencing Center for Infectious Disease"/>
            <person name="Wu L."/>
            <person name="Ma J."/>
        </authorList>
    </citation>
    <scope>NUCLEOTIDE SEQUENCE [LARGE SCALE GENOMIC DNA]</scope>
    <source>
        <strain evidence="4">JCM 18200</strain>
    </source>
</reference>
<feature type="chain" id="PRO_5045831842" evidence="1">
    <location>
        <begin position="26"/>
        <end position="311"/>
    </location>
</feature>
<feature type="domain" description="AB hydrolase-1" evidence="2">
    <location>
        <begin position="62"/>
        <end position="293"/>
    </location>
</feature>
<dbReference type="PANTHER" id="PTHR43798">
    <property type="entry name" value="MONOACYLGLYCEROL LIPASE"/>
    <property type="match status" value="1"/>
</dbReference>
<dbReference type="InterPro" id="IPR050266">
    <property type="entry name" value="AB_hydrolase_sf"/>
</dbReference>
<dbReference type="PANTHER" id="PTHR43798:SF5">
    <property type="entry name" value="MONOACYLGLYCEROL LIPASE ABHD6"/>
    <property type="match status" value="1"/>
</dbReference>
<keyword evidence="3" id="KW-0378">Hydrolase</keyword>
<dbReference type="SUPFAM" id="SSF53474">
    <property type="entry name" value="alpha/beta-Hydrolases"/>
    <property type="match status" value="1"/>
</dbReference>
<dbReference type="InterPro" id="IPR029058">
    <property type="entry name" value="AB_hydrolase_fold"/>
</dbReference>
<keyword evidence="1" id="KW-0732">Signal</keyword>
<dbReference type="Gene3D" id="3.40.50.1820">
    <property type="entry name" value="alpha/beta hydrolase"/>
    <property type="match status" value="1"/>
</dbReference>
<organism evidence="3 4">
    <name type="scientific">Olivibacter ginsenosidimutans</name>
    <dbReference type="NCBI Taxonomy" id="1176537"/>
    <lineage>
        <taxon>Bacteria</taxon>
        <taxon>Pseudomonadati</taxon>
        <taxon>Bacteroidota</taxon>
        <taxon>Sphingobacteriia</taxon>
        <taxon>Sphingobacteriales</taxon>
        <taxon>Sphingobacteriaceae</taxon>
        <taxon>Olivibacter</taxon>
    </lineage>
</organism>
<keyword evidence="4" id="KW-1185">Reference proteome</keyword>
<dbReference type="Proteomes" id="UP001501411">
    <property type="component" value="Unassembled WGS sequence"/>
</dbReference>
<evidence type="ECO:0000256" key="1">
    <source>
        <dbReference type="SAM" id="SignalP"/>
    </source>
</evidence>
<gene>
    <name evidence="3" type="ORF">GCM10023231_14310</name>
</gene>
<dbReference type="InterPro" id="IPR000073">
    <property type="entry name" value="AB_hydrolase_1"/>
</dbReference>
<evidence type="ECO:0000313" key="3">
    <source>
        <dbReference type="EMBL" id="GAA4787344.1"/>
    </source>
</evidence>
<evidence type="ECO:0000259" key="2">
    <source>
        <dbReference type="Pfam" id="PF00561"/>
    </source>
</evidence>
<accession>A0ABP9AX21</accession>
<dbReference type="GO" id="GO:0016787">
    <property type="term" value="F:hydrolase activity"/>
    <property type="evidence" value="ECO:0007669"/>
    <property type="project" value="UniProtKB-KW"/>
</dbReference>
<name>A0ABP9AX21_9SPHI</name>
<dbReference type="EMBL" id="BAABIQ010000008">
    <property type="protein sequence ID" value="GAA4787344.1"/>
    <property type="molecule type" value="Genomic_DNA"/>
</dbReference>
<protein>
    <submittedName>
        <fullName evidence="3">Alpha/beta hydrolase</fullName>
    </submittedName>
</protein>
<feature type="signal peptide" evidence="1">
    <location>
        <begin position="1"/>
        <end position="25"/>
    </location>
</feature>